<dbReference type="GO" id="GO:1904680">
    <property type="term" value="F:peptide transmembrane transporter activity"/>
    <property type="evidence" value="ECO:0007669"/>
    <property type="project" value="TreeGrafter"/>
</dbReference>
<comment type="caution">
    <text evidence="2">The sequence shown here is derived from an EMBL/GenBank/DDBJ whole genome shotgun (WGS) entry which is preliminary data.</text>
</comment>
<proteinExistence type="predicted"/>
<dbReference type="InterPro" id="IPR000914">
    <property type="entry name" value="SBP_5_dom"/>
</dbReference>
<feature type="domain" description="Solute-binding protein family 5" evidence="1">
    <location>
        <begin position="114"/>
        <end position="464"/>
    </location>
</feature>
<dbReference type="GO" id="GO:0015833">
    <property type="term" value="P:peptide transport"/>
    <property type="evidence" value="ECO:0007669"/>
    <property type="project" value="TreeGrafter"/>
</dbReference>
<dbReference type="STRING" id="679197.HMPREF9336_00541"/>
<organism evidence="2 3">
    <name type="scientific">Segniliparus rugosus (strain ATCC BAA-974 / DSM 45345 / CCUG 50838 / CIP 108380 / JCM 13579 / CDC 945)</name>
    <dbReference type="NCBI Taxonomy" id="679197"/>
    <lineage>
        <taxon>Bacteria</taxon>
        <taxon>Bacillati</taxon>
        <taxon>Actinomycetota</taxon>
        <taxon>Actinomycetes</taxon>
        <taxon>Mycobacteriales</taxon>
        <taxon>Segniliparaceae</taxon>
        <taxon>Segniliparus</taxon>
    </lineage>
</organism>
<evidence type="ECO:0000313" key="3">
    <source>
        <dbReference type="Proteomes" id="UP000004816"/>
    </source>
</evidence>
<protein>
    <recommendedName>
        <fullName evidence="1">Solute-binding protein family 5 domain-containing protein</fullName>
    </recommendedName>
</protein>
<dbReference type="eggNOG" id="COG0747">
    <property type="taxonomic scope" value="Bacteria"/>
</dbReference>
<dbReference type="SUPFAM" id="SSF53850">
    <property type="entry name" value="Periplasmic binding protein-like II"/>
    <property type="match status" value="1"/>
</dbReference>
<dbReference type="PROSITE" id="PS51257">
    <property type="entry name" value="PROKAR_LIPOPROTEIN"/>
    <property type="match status" value="1"/>
</dbReference>
<sequence>MRRAVRTLGFGLALAVGGSGCYDSTADGRSSTSAPSAAPPGPRSVVVAVDGVGVGDGGFNPHLAADLSEATAAVASLTLPSPFRPVADPSAPGGVVWHMDRSFLTVAEVVSHAPFTVRYRVRDEAQWSDGAPIAAEDFQYLWRQMTTQPGVAAPAGYGLIDEIRSGSGGKEVTVVFRDEYPRWQELFANLLPAHVGRDDLGGFPRAFANGITVAGGSFRVEHMDRNKEEVELVRNDRYWDSPAWADKILLRRMGSGTQLAAALRSKEAQLVLVHGSASVLAQLQAVPQVRAEVQAGQAALSITLNARAARLRDVETRRTLLGVLDQGLLARIGAQDAVALPAEGAEPPERIMPDQAREKLLQQGYAPLAASLPPGAGAPPILGKDGQPFTMVIGVEQNDSRAFAVASTAADQWRSVGVAASVAQFAPEELYGSALRENKAQAIVGWSEAGGDLAAELYSRYGCPDRTDRPGQQGDSASVDPVGVGGVRNLAGVCLPDLQADFLRALSGRLSSSELQAEALPRLTALAVELPLMRDAGLLAAGPGISGVAFGTPSVVGPMAGAASWELH</sequence>
<dbReference type="OrthoDB" id="9803988at2"/>
<dbReference type="EMBL" id="ACZI02000003">
    <property type="protein sequence ID" value="EFV14583.2"/>
    <property type="molecule type" value="Genomic_DNA"/>
</dbReference>
<dbReference type="PANTHER" id="PTHR30290:SF65">
    <property type="entry name" value="MONOACYL PHOSPHATIDYLINOSITOL TETRAMANNOSIDE-BINDING PROTEIN LPQW-RELATED"/>
    <property type="match status" value="1"/>
</dbReference>
<dbReference type="RefSeq" id="WP_021030628.1">
    <property type="nucleotide sequence ID" value="NZ_KI391954.1"/>
</dbReference>
<keyword evidence="3" id="KW-1185">Reference proteome</keyword>
<dbReference type="Gene3D" id="3.40.190.10">
    <property type="entry name" value="Periplasmic binding protein-like II"/>
    <property type="match status" value="1"/>
</dbReference>
<dbReference type="HOGENOM" id="CLU_027950_0_0_11"/>
<dbReference type="Gene3D" id="3.10.105.10">
    <property type="entry name" value="Dipeptide-binding Protein, Domain 3"/>
    <property type="match status" value="1"/>
</dbReference>
<dbReference type="PANTHER" id="PTHR30290">
    <property type="entry name" value="PERIPLASMIC BINDING COMPONENT OF ABC TRANSPORTER"/>
    <property type="match status" value="1"/>
</dbReference>
<evidence type="ECO:0000259" key="1">
    <source>
        <dbReference type="Pfam" id="PF00496"/>
    </source>
</evidence>
<dbReference type="Gene3D" id="3.90.76.10">
    <property type="entry name" value="Dipeptide-binding Protein, Domain 1"/>
    <property type="match status" value="1"/>
</dbReference>
<dbReference type="CDD" id="cd08501">
    <property type="entry name" value="PBP2_Lpqw"/>
    <property type="match status" value="1"/>
</dbReference>
<name>E5XM22_SEGRC</name>
<evidence type="ECO:0000313" key="2">
    <source>
        <dbReference type="EMBL" id="EFV14583.2"/>
    </source>
</evidence>
<gene>
    <name evidence="2" type="ORF">HMPREF9336_00541</name>
</gene>
<dbReference type="AlphaFoldDB" id="E5XM22"/>
<reference evidence="2 3" key="1">
    <citation type="journal article" date="2011" name="Stand. Genomic Sci.">
        <title>High quality draft genome sequence of Segniliparus rugosus CDC 945(T)= (ATCC BAA-974(T)).</title>
        <authorList>
            <person name="Earl A.M."/>
            <person name="Desjardins C.A."/>
            <person name="Fitzgerald M.G."/>
            <person name="Arachchi H.M."/>
            <person name="Zeng Q."/>
            <person name="Mehta T."/>
            <person name="Griggs A."/>
            <person name="Birren B.W."/>
            <person name="Toney N.C."/>
            <person name="Carr J."/>
            <person name="Posey J."/>
            <person name="Butler W.R."/>
        </authorList>
    </citation>
    <scope>NUCLEOTIDE SEQUENCE [LARGE SCALE GENOMIC DNA]</scope>
    <source>
        <strain evidence="3">ATCC BAA-974 / DSM 45345 / CCUG 50838 / CIP 108380 / JCM 13579 / CDC 945</strain>
    </source>
</reference>
<accession>E5XM22</accession>
<dbReference type="Pfam" id="PF00496">
    <property type="entry name" value="SBP_bac_5"/>
    <property type="match status" value="1"/>
</dbReference>
<dbReference type="Proteomes" id="UP000004816">
    <property type="component" value="Unassembled WGS sequence"/>
</dbReference>
<dbReference type="InterPro" id="IPR039424">
    <property type="entry name" value="SBP_5"/>
</dbReference>